<dbReference type="HOGENOM" id="CLU_009673_5_1_2"/>
<evidence type="ECO:0000259" key="3">
    <source>
        <dbReference type="SMART" id="SM01027"/>
    </source>
</evidence>
<name>K0IMA2_NITGG</name>
<feature type="domain" description="Beta-Casp" evidence="3">
    <location>
        <begin position="237"/>
        <end position="347"/>
    </location>
</feature>
<dbReference type="InterPro" id="IPR022712">
    <property type="entry name" value="Beta_Casp"/>
</dbReference>
<dbReference type="CDD" id="cd16295">
    <property type="entry name" value="TTHA0252-CPSF-like_MBL-fold"/>
    <property type="match status" value="1"/>
</dbReference>
<dbReference type="InterPro" id="IPR036866">
    <property type="entry name" value="RibonucZ/Hydroxyglut_hydro"/>
</dbReference>
<dbReference type="EMBL" id="CP002408">
    <property type="protein sequence ID" value="AFU60137.1"/>
    <property type="molecule type" value="Genomic_DNA"/>
</dbReference>
<dbReference type="SUPFAM" id="SSF56281">
    <property type="entry name" value="Metallo-hydrolase/oxidoreductase"/>
    <property type="match status" value="1"/>
</dbReference>
<dbReference type="AlphaFoldDB" id="K0IMA2"/>
<dbReference type="PANTHER" id="PTHR11203">
    <property type="entry name" value="CLEAVAGE AND POLYADENYLATION SPECIFICITY FACTOR FAMILY MEMBER"/>
    <property type="match status" value="1"/>
</dbReference>
<dbReference type="InParanoid" id="K0IMA2"/>
<proteinExistence type="predicted"/>
<dbReference type="KEGG" id="nga:Ngar_c32210"/>
<dbReference type="STRING" id="1237085.Ngar_c32210"/>
<keyword evidence="1" id="KW-0378">Hydrolase</keyword>
<dbReference type="GO" id="GO:0016787">
    <property type="term" value="F:hydrolase activity"/>
    <property type="evidence" value="ECO:0007669"/>
    <property type="project" value="UniProtKB-KW"/>
</dbReference>
<dbReference type="InterPro" id="IPR001279">
    <property type="entry name" value="Metallo-B-lactamas"/>
</dbReference>
<dbReference type="Pfam" id="PF16661">
    <property type="entry name" value="Lactamase_B_6"/>
    <property type="match status" value="1"/>
</dbReference>
<protein>
    <submittedName>
        <fullName evidence="4">Putative beta-lactamase domain protein</fullName>
    </submittedName>
</protein>
<sequence>MPKFYCKNKLKVKVLGAAKEVGRSGFLVNCDHTNILMDYGVLLKREPIFPMHVKPKEVDAVVITHAHLDHSGFVPSLYLSGTSDIPALGTLPTFELSELLIEDMIKLSGFYLPFEYIDVMTMLKSSENLQYREPYMVNDAKVTLHESGHVVGGATVVVEHDGKKVFYTGDINTRGSKLLRPADLDFGEIDMMIIESTYSQTEQQPREEAEKDLIEYANDIVERGGTLFIPSFSVERAQEIACVLKAYNFKHKVVMDGMALKANQIMSRHQAFLRDPDMFKRAIGEAEWVQGWSRRKKVVNEPCAIISPAGMLVGGSAIFYTQQIAQSEKNGIALVSYQGEGTPGRMLLDKRVANFDGKITKCYADVRRFEFSGHNSRSELFEILDRVKGNPKVLTVHGDGPSCIKFAEEIREKYGYDAHAPDQGEVVEV</sequence>
<dbReference type="Gene3D" id="3.40.50.10890">
    <property type="match status" value="1"/>
</dbReference>
<organism evidence="4 5">
    <name type="scientific">Nitrososphaera gargensis (strain Ga9.2)</name>
    <dbReference type="NCBI Taxonomy" id="1237085"/>
    <lineage>
        <taxon>Archaea</taxon>
        <taxon>Nitrososphaerota</taxon>
        <taxon>Nitrososphaeria</taxon>
        <taxon>Nitrososphaerales</taxon>
        <taxon>Nitrososphaeraceae</taxon>
        <taxon>Nitrososphaera</taxon>
    </lineage>
</organism>
<dbReference type="Gene3D" id="3.60.15.10">
    <property type="entry name" value="Ribonuclease Z/Hydroxyacylglutathione hydrolase-like"/>
    <property type="match status" value="1"/>
</dbReference>
<dbReference type="Pfam" id="PF07521">
    <property type="entry name" value="RMMBL"/>
    <property type="match status" value="1"/>
</dbReference>
<keyword evidence="5" id="KW-1185">Reference proteome</keyword>
<dbReference type="BioCyc" id="CNIT1237085:G1324-3221-MONOMER"/>
<reference evidence="4 5" key="1">
    <citation type="journal article" date="2012" name="Environ. Microbiol.">
        <title>The genome of the ammonia-oxidizing Candidatus Nitrososphaera gargensis: insights into metabolic versatility and environmental adaptations.</title>
        <authorList>
            <person name="Spang A."/>
            <person name="Poehlein A."/>
            <person name="Offre P."/>
            <person name="Zumbragel S."/>
            <person name="Haider S."/>
            <person name="Rychlik N."/>
            <person name="Nowka B."/>
            <person name="Schmeisser C."/>
            <person name="Lebedeva E.V."/>
            <person name="Rattei T."/>
            <person name="Bohm C."/>
            <person name="Schmid M."/>
            <person name="Galushko A."/>
            <person name="Hatzenpichler R."/>
            <person name="Weinmaier T."/>
            <person name="Daniel R."/>
            <person name="Schleper C."/>
            <person name="Spieck E."/>
            <person name="Streit W."/>
            <person name="Wagner M."/>
        </authorList>
    </citation>
    <scope>NUCLEOTIDE SEQUENCE [LARGE SCALE GENOMIC DNA]</scope>
    <source>
        <strain evidence="5">Ga9.2</strain>
    </source>
</reference>
<feature type="domain" description="Metallo-beta-lactamase" evidence="2">
    <location>
        <begin position="22"/>
        <end position="225"/>
    </location>
</feature>
<evidence type="ECO:0000256" key="1">
    <source>
        <dbReference type="ARBA" id="ARBA00022801"/>
    </source>
</evidence>
<gene>
    <name evidence="4" type="ordered locus">Ngar_c32210</name>
</gene>
<dbReference type="Pfam" id="PF10996">
    <property type="entry name" value="Beta-Casp"/>
    <property type="match status" value="1"/>
</dbReference>
<dbReference type="PANTHER" id="PTHR11203:SF52">
    <property type="entry name" value="MRNA 3-END PROCESSING FACTOR"/>
    <property type="match status" value="1"/>
</dbReference>
<accession>K0IMA2</accession>
<dbReference type="SMART" id="SM01027">
    <property type="entry name" value="Beta-Casp"/>
    <property type="match status" value="1"/>
</dbReference>
<dbReference type="InterPro" id="IPR050698">
    <property type="entry name" value="MBL"/>
</dbReference>
<evidence type="ECO:0000313" key="4">
    <source>
        <dbReference type="EMBL" id="AFU60137.1"/>
    </source>
</evidence>
<dbReference type="GO" id="GO:0004521">
    <property type="term" value="F:RNA endonuclease activity"/>
    <property type="evidence" value="ECO:0007669"/>
    <property type="project" value="TreeGrafter"/>
</dbReference>
<dbReference type="InterPro" id="IPR011108">
    <property type="entry name" value="RMMBL"/>
</dbReference>
<evidence type="ECO:0000313" key="5">
    <source>
        <dbReference type="Proteomes" id="UP000008037"/>
    </source>
</evidence>
<dbReference type="Proteomes" id="UP000008037">
    <property type="component" value="Chromosome"/>
</dbReference>
<dbReference type="SMART" id="SM00849">
    <property type="entry name" value="Lactamase_B"/>
    <property type="match status" value="1"/>
</dbReference>
<evidence type="ECO:0000259" key="2">
    <source>
        <dbReference type="SMART" id="SM00849"/>
    </source>
</evidence>